<evidence type="ECO:0000313" key="3">
    <source>
        <dbReference type="Proteomes" id="UP000178532"/>
    </source>
</evidence>
<feature type="transmembrane region" description="Helical" evidence="1">
    <location>
        <begin position="136"/>
        <end position="159"/>
    </location>
</feature>
<name>A0A1F6DNR8_9BACT</name>
<keyword evidence="1" id="KW-1133">Transmembrane helix</keyword>
<sequence length="165" mass="18221">MSTLITFLVFCQTLGAGIGVAAAIWSEFTYIRAMRDGTVDSAERAHLNIIAHGLRYGMALLLLASLGLVVASYTQHAALQPALSPTYWTFIAFAFVVIGVSWALSRRRLSFPLGSASLFTAWWFLLYLSFGWLPSLSFGAAIMSYIVMTAIFYAVLYYARRLAKP</sequence>
<feature type="transmembrane region" description="Helical" evidence="1">
    <location>
        <begin position="6"/>
        <end position="25"/>
    </location>
</feature>
<feature type="transmembrane region" description="Helical" evidence="1">
    <location>
        <begin position="54"/>
        <end position="74"/>
    </location>
</feature>
<evidence type="ECO:0000256" key="1">
    <source>
        <dbReference type="SAM" id="Phobius"/>
    </source>
</evidence>
<organism evidence="2 3">
    <name type="scientific">Candidatus Kaiserbacteria bacterium RIFCSPHIGHO2_02_FULL_54_22</name>
    <dbReference type="NCBI Taxonomy" id="1798495"/>
    <lineage>
        <taxon>Bacteria</taxon>
        <taxon>Candidatus Kaiseribacteriota</taxon>
    </lineage>
</organism>
<keyword evidence="1" id="KW-0812">Transmembrane</keyword>
<dbReference type="EMBL" id="MFLI01000001">
    <property type="protein sequence ID" value="OGG62930.1"/>
    <property type="molecule type" value="Genomic_DNA"/>
</dbReference>
<feature type="transmembrane region" description="Helical" evidence="1">
    <location>
        <begin position="86"/>
        <end position="104"/>
    </location>
</feature>
<feature type="transmembrane region" description="Helical" evidence="1">
    <location>
        <begin position="111"/>
        <end position="130"/>
    </location>
</feature>
<reference evidence="2 3" key="1">
    <citation type="journal article" date="2016" name="Nat. Commun.">
        <title>Thousands of microbial genomes shed light on interconnected biogeochemical processes in an aquifer system.</title>
        <authorList>
            <person name="Anantharaman K."/>
            <person name="Brown C.T."/>
            <person name="Hug L.A."/>
            <person name="Sharon I."/>
            <person name="Castelle C.J."/>
            <person name="Probst A.J."/>
            <person name="Thomas B.C."/>
            <person name="Singh A."/>
            <person name="Wilkins M.J."/>
            <person name="Karaoz U."/>
            <person name="Brodie E.L."/>
            <person name="Williams K.H."/>
            <person name="Hubbard S.S."/>
            <person name="Banfield J.F."/>
        </authorList>
    </citation>
    <scope>NUCLEOTIDE SEQUENCE [LARGE SCALE GENOMIC DNA]</scope>
</reference>
<dbReference type="AlphaFoldDB" id="A0A1F6DNR8"/>
<accession>A0A1F6DNR8</accession>
<comment type="caution">
    <text evidence="2">The sequence shown here is derived from an EMBL/GenBank/DDBJ whole genome shotgun (WGS) entry which is preliminary data.</text>
</comment>
<proteinExistence type="predicted"/>
<dbReference type="Proteomes" id="UP000178532">
    <property type="component" value="Unassembled WGS sequence"/>
</dbReference>
<keyword evidence="1" id="KW-0472">Membrane</keyword>
<protein>
    <submittedName>
        <fullName evidence="2">Uncharacterized protein</fullName>
    </submittedName>
</protein>
<evidence type="ECO:0000313" key="2">
    <source>
        <dbReference type="EMBL" id="OGG62930.1"/>
    </source>
</evidence>
<dbReference type="STRING" id="1798495.A3C19_02335"/>
<gene>
    <name evidence="2" type="ORF">A3C19_02335</name>
</gene>